<evidence type="ECO:0000313" key="15">
    <source>
        <dbReference type="Proteomes" id="UP000694892"/>
    </source>
</evidence>
<dbReference type="Proteomes" id="UP000694892">
    <property type="component" value="Chromosome 9_10S"/>
</dbReference>
<feature type="transmembrane region" description="Helical" evidence="13">
    <location>
        <begin position="81"/>
        <end position="110"/>
    </location>
</feature>
<evidence type="ECO:0000256" key="12">
    <source>
        <dbReference type="RuleBase" id="RU004424"/>
    </source>
</evidence>
<evidence type="ECO:0000256" key="11">
    <source>
        <dbReference type="RuleBase" id="RU004423"/>
    </source>
</evidence>
<dbReference type="AlphaFoldDB" id="A0A974BVQ0"/>
<gene>
    <name evidence="14" type="ORF">XELAEV_18047903mg</name>
</gene>
<feature type="transmembrane region" description="Helical" evidence="13">
    <location>
        <begin position="179"/>
        <end position="202"/>
    </location>
</feature>
<keyword evidence="8 12" id="KW-0472">Membrane</keyword>
<dbReference type="OMA" id="ARACMAI"/>
<dbReference type="SUPFAM" id="SSF81321">
    <property type="entry name" value="Family A G protein-coupled receptor-like"/>
    <property type="match status" value="1"/>
</dbReference>
<organism evidence="14 15">
    <name type="scientific">Xenopus laevis</name>
    <name type="common">African clawed frog</name>
    <dbReference type="NCBI Taxonomy" id="8355"/>
    <lineage>
        <taxon>Eukaryota</taxon>
        <taxon>Metazoa</taxon>
        <taxon>Chordata</taxon>
        <taxon>Craniata</taxon>
        <taxon>Vertebrata</taxon>
        <taxon>Euteleostomi</taxon>
        <taxon>Amphibia</taxon>
        <taxon>Batrachia</taxon>
        <taxon>Anura</taxon>
        <taxon>Pipoidea</taxon>
        <taxon>Pipidae</taxon>
        <taxon>Xenopodinae</taxon>
        <taxon>Xenopus</taxon>
        <taxon>Xenopus</taxon>
    </lineage>
</organism>
<evidence type="ECO:0000256" key="10">
    <source>
        <dbReference type="ARBA" id="ARBA00023224"/>
    </source>
</evidence>
<feature type="transmembrane region" description="Helical" evidence="13">
    <location>
        <begin position="257"/>
        <end position="285"/>
    </location>
</feature>
<feature type="transmembrane region" description="Helical" evidence="13">
    <location>
        <begin position="6"/>
        <end position="35"/>
    </location>
</feature>
<keyword evidence="6 13" id="KW-1133">Transmembrane helix</keyword>
<dbReference type="FunFam" id="1.20.1070.10:FF:000055">
    <property type="entry name" value="Taste receptor type 2"/>
    <property type="match status" value="1"/>
</dbReference>
<feature type="non-terminal residue" evidence="14">
    <location>
        <position position="338"/>
    </location>
</feature>
<dbReference type="Pfam" id="PF05296">
    <property type="entry name" value="TAS2R"/>
    <property type="match status" value="2"/>
</dbReference>
<proteinExistence type="inferred from homology"/>
<evidence type="ECO:0000256" key="8">
    <source>
        <dbReference type="ARBA" id="ARBA00023136"/>
    </source>
</evidence>
<dbReference type="GO" id="GO:0004930">
    <property type="term" value="F:G protein-coupled receptor activity"/>
    <property type="evidence" value="ECO:0007669"/>
    <property type="project" value="UniProtKB-KW"/>
</dbReference>
<dbReference type="EMBL" id="CM004483">
    <property type="protein sequence ID" value="OCT61874.1"/>
    <property type="molecule type" value="Genomic_DNA"/>
</dbReference>
<evidence type="ECO:0000256" key="7">
    <source>
        <dbReference type="ARBA" id="ARBA00023040"/>
    </source>
</evidence>
<evidence type="ECO:0000256" key="2">
    <source>
        <dbReference type="ARBA" id="ARBA00007376"/>
    </source>
</evidence>
<dbReference type="InterPro" id="IPR007960">
    <property type="entry name" value="TAS2R"/>
</dbReference>
<evidence type="ECO:0000256" key="6">
    <source>
        <dbReference type="ARBA" id="ARBA00022989"/>
    </source>
</evidence>
<keyword evidence="5 12" id="KW-0812">Transmembrane</keyword>
<feature type="transmembrane region" description="Helical" evidence="13">
    <location>
        <begin position="306"/>
        <end position="333"/>
    </location>
</feature>
<comment type="subcellular location">
    <subcellularLocation>
        <location evidence="1 12">Membrane</location>
        <topology evidence="1 12">Multi-pass membrane protein</topology>
    </subcellularLocation>
</comment>
<evidence type="ECO:0000256" key="1">
    <source>
        <dbReference type="ARBA" id="ARBA00004141"/>
    </source>
</evidence>
<evidence type="ECO:0000256" key="13">
    <source>
        <dbReference type="SAM" id="Phobius"/>
    </source>
</evidence>
<name>A0A974BVQ0_XENLA</name>
<sequence>MLPELRLIFAIALVISWTCGTILNSSILAVYLSAWKKGLDLGACNQIILTMACTNLLLQNILTFHLIFLIYRLYILFAKEIFLAAASFIFNFSISLSFWLTAWLTSYYCVRLVDFSNRFFFRLKTGISSVVTYWLLGTVVTLFIIQVPLIWKLEIRTYQNRTTIYNNVNKNFELMLCNAIFACFLPTSITSFCIGLSLMSLLRHVWRMKQNTSEFWNPQLKSHIKACRTMILLLTVNVIFFLAIFISSLKLEYTRQYISWFIMLSIPSGQAIILLFGNSSLMSLLRHVRRMKQNNSQSWSGKMKTHARACMAIFLLLALNLFFFLTVFISIILKFNIA</sequence>
<keyword evidence="10 12" id="KW-0807">Transducer</keyword>
<comment type="similarity">
    <text evidence="2 11">Belongs to the G-protein coupled receptor T2R family.</text>
</comment>
<dbReference type="GO" id="GO:0016020">
    <property type="term" value="C:membrane"/>
    <property type="evidence" value="ECO:0007669"/>
    <property type="project" value="UniProtKB-SubCell"/>
</dbReference>
<dbReference type="Gene3D" id="1.20.1070.10">
    <property type="entry name" value="Rhodopsin 7-helix transmembrane proteins"/>
    <property type="match status" value="1"/>
</dbReference>
<feature type="transmembrane region" description="Helical" evidence="13">
    <location>
        <begin position="47"/>
        <end position="75"/>
    </location>
</feature>
<keyword evidence="3 12" id="KW-0919">Taste</keyword>
<protein>
    <recommendedName>
        <fullName evidence="12">Taste receptor type 2</fullName>
    </recommendedName>
</protein>
<keyword evidence="4 12" id="KW-0716">Sensory transduction</keyword>
<evidence type="ECO:0000256" key="5">
    <source>
        <dbReference type="ARBA" id="ARBA00022692"/>
    </source>
</evidence>
<dbReference type="PANTHER" id="PTHR11394:SF163">
    <property type="entry name" value="TASTE RECEPTOR TYPE 2"/>
    <property type="match status" value="1"/>
</dbReference>
<evidence type="ECO:0000256" key="9">
    <source>
        <dbReference type="ARBA" id="ARBA00023170"/>
    </source>
</evidence>
<keyword evidence="9 12" id="KW-0675">Receptor</keyword>
<keyword evidence="7 12" id="KW-0297">G-protein coupled receptor</keyword>
<dbReference type="GO" id="GO:0033038">
    <property type="term" value="F:bitter taste receptor activity"/>
    <property type="evidence" value="ECO:0007669"/>
    <property type="project" value="InterPro"/>
</dbReference>
<evidence type="ECO:0000256" key="3">
    <source>
        <dbReference type="ARBA" id="ARBA00022480"/>
    </source>
</evidence>
<reference evidence="15" key="1">
    <citation type="journal article" date="2016" name="Nature">
        <title>Genome evolution in the allotetraploid frog Xenopus laevis.</title>
        <authorList>
            <person name="Session A.M."/>
            <person name="Uno Y."/>
            <person name="Kwon T."/>
            <person name="Chapman J.A."/>
            <person name="Toyoda A."/>
            <person name="Takahashi S."/>
            <person name="Fukui A."/>
            <person name="Hikosaka A."/>
            <person name="Suzuki A."/>
            <person name="Kondo M."/>
            <person name="van Heeringen S.J."/>
            <person name="Quigley I."/>
            <person name="Heinz S."/>
            <person name="Ogino H."/>
            <person name="Ochi H."/>
            <person name="Hellsten U."/>
            <person name="Lyons J.B."/>
            <person name="Simakov O."/>
            <person name="Putnam N."/>
            <person name="Stites J."/>
            <person name="Kuroki Y."/>
            <person name="Tanaka T."/>
            <person name="Michiue T."/>
            <person name="Watanabe M."/>
            <person name="Bogdanovic O."/>
            <person name="Lister R."/>
            <person name="Georgiou G."/>
            <person name="Paranjpe S.S."/>
            <person name="van Kruijsbergen I."/>
            <person name="Shu S."/>
            <person name="Carlson J."/>
            <person name="Kinoshita T."/>
            <person name="Ohta Y."/>
            <person name="Mawaribuchi S."/>
            <person name="Jenkins J."/>
            <person name="Grimwood J."/>
            <person name="Schmutz J."/>
            <person name="Mitros T."/>
            <person name="Mozaffari S.V."/>
            <person name="Suzuki Y."/>
            <person name="Haramoto Y."/>
            <person name="Yamamoto T.S."/>
            <person name="Takagi C."/>
            <person name="Heald R."/>
            <person name="Miller K."/>
            <person name="Haudenschild C."/>
            <person name="Kitzman J."/>
            <person name="Nakayama T."/>
            <person name="Izutsu Y."/>
            <person name="Robert J."/>
            <person name="Fortriede J."/>
            <person name="Burns K."/>
            <person name="Lotay V."/>
            <person name="Karimi K."/>
            <person name="Yasuoka Y."/>
            <person name="Dichmann D.S."/>
            <person name="Flajnik M.F."/>
            <person name="Houston D.W."/>
            <person name="Shendure J."/>
            <person name="DuPasquier L."/>
            <person name="Vize P.D."/>
            <person name="Zorn A.M."/>
            <person name="Ito M."/>
            <person name="Marcotte E.M."/>
            <person name="Wallingford J.B."/>
            <person name="Ito Y."/>
            <person name="Asashima M."/>
            <person name="Ueno N."/>
            <person name="Matsuda Y."/>
            <person name="Veenstra G.J."/>
            <person name="Fujiyama A."/>
            <person name="Harland R.M."/>
            <person name="Taira M."/>
            <person name="Rokhsar D.S."/>
        </authorList>
    </citation>
    <scope>NUCLEOTIDE SEQUENCE [LARGE SCALE GENOMIC DNA]</scope>
    <source>
        <strain evidence="15">J</strain>
    </source>
</reference>
<feature type="transmembrane region" description="Helical" evidence="13">
    <location>
        <begin position="131"/>
        <end position="151"/>
    </location>
</feature>
<evidence type="ECO:0000313" key="14">
    <source>
        <dbReference type="EMBL" id="OCT61874.1"/>
    </source>
</evidence>
<feature type="transmembrane region" description="Helical" evidence="13">
    <location>
        <begin position="231"/>
        <end position="251"/>
    </location>
</feature>
<evidence type="ECO:0000256" key="4">
    <source>
        <dbReference type="ARBA" id="ARBA00022606"/>
    </source>
</evidence>
<accession>A0A974BVQ0</accession>
<dbReference type="PANTHER" id="PTHR11394">
    <property type="entry name" value="TASTE RECEPTOR TYPE 2"/>
    <property type="match status" value="1"/>
</dbReference>